<dbReference type="Proteomes" id="UP000197156">
    <property type="component" value="Chromosome"/>
</dbReference>
<evidence type="ECO:0000313" key="2">
    <source>
        <dbReference type="EMBL" id="ASI98498.1"/>
    </source>
</evidence>
<dbReference type="KEGG" id="tce:A3L02_02410"/>
<feature type="domain" description="DUF2666" evidence="1">
    <location>
        <begin position="138"/>
        <end position="265"/>
    </location>
</feature>
<proteinExistence type="predicted"/>
<dbReference type="EMBL" id="CP014854">
    <property type="protein sequence ID" value="ASI98498.1"/>
    <property type="molecule type" value="Genomic_DNA"/>
</dbReference>
<sequence length="266" mass="29893">MKVEDQIIFTARHGDWKVAEGLFELEDEKVAHFIASVANTANPRIPGYLTEVMNVDEIMNLSGKFEDKDLSETIVALKSPGTARTLGKLVFEEDKKLKKHLTEVARALLVRETLSKKVPVEYPEKPLSGVRIEFPYEEEHINFVAFHLGGKTKWRAVRRLIIDEKTPMADVARLLASINESITLKLPVYAGIDTEGIEAWFGSSKKVKKAEIAAVVERYLEFPAEDYAPAGFEGHARVYALRTALEKIGLPLDVPAKSLEKYLEKK</sequence>
<accession>A0A218P0N8</accession>
<name>A0A218P0N8_THECE</name>
<gene>
    <name evidence="2" type="ORF">A3L02_02410</name>
</gene>
<protein>
    <recommendedName>
        <fullName evidence="1">DUF2666 domain-containing protein</fullName>
    </recommendedName>
</protein>
<dbReference type="Pfam" id="PF10869">
    <property type="entry name" value="DUF2666"/>
    <property type="match status" value="2"/>
</dbReference>
<dbReference type="RefSeq" id="WP_088862458.1">
    <property type="nucleotide sequence ID" value="NZ_CP014854.1"/>
</dbReference>
<reference evidence="2 3" key="1">
    <citation type="submission" date="2016-03" db="EMBL/GenBank/DDBJ databases">
        <title>Complete genome sequence of Thermococcus celer.</title>
        <authorList>
            <person name="Oger P.M."/>
        </authorList>
    </citation>
    <scope>NUCLEOTIDE SEQUENCE [LARGE SCALE GENOMIC DNA]</scope>
    <source>
        <strain evidence="2 3">Vu 13</strain>
    </source>
</reference>
<evidence type="ECO:0000259" key="1">
    <source>
        <dbReference type="Pfam" id="PF10869"/>
    </source>
</evidence>
<dbReference type="OrthoDB" id="86044at2157"/>
<keyword evidence="3" id="KW-1185">Reference proteome</keyword>
<dbReference type="GeneID" id="33323570"/>
<dbReference type="AlphaFoldDB" id="A0A218P0N8"/>
<organism evidence="2 3">
    <name type="scientific">Thermococcus celer Vu 13 = JCM 8558</name>
    <dbReference type="NCBI Taxonomy" id="1293037"/>
    <lineage>
        <taxon>Archaea</taxon>
        <taxon>Methanobacteriati</taxon>
        <taxon>Methanobacteriota</taxon>
        <taxon>Thermococci</taxon>
        <taxon>Thermococcales</taxon>
        <taxon>Thermococcaceae</taxon>
        <taxon>Thermococcus</taxon>
    </lineage>
</organism>
<dbReference type="InterPro" id="IPR022620">
    <property type="entry name" value="DUF2666"/>
</dbReference>
<evidence type="ECO:0000313" key="3">
    <source>
        <dbReference type="Proteomes" id="UP000197156"/>
    </source>
</evidence>
<feature type="domain" description="DUF2666" evidence="1">
    <location>
        <begin position="4"/>
        <end position="122"/>
    </location>
</feature>